<keyword evidence="1" id="KW-0472">Membrane</keyword>
<evidence type="ECO:0000313" key="4">
    <source>
        <dbReference type="Proteomes" id="UP000321750"/>
    </source>
</evidence>
<proteinExistence type="predicted"/>
<reference evidence="3 4" key="1">
    <citation type="submission" date="2019-07" db="EMBL/GenBank/DDBJ databases">
        <title>Whole genome shotgun sequence of Methylobacterium gnaphalii NBRC 107716.</title>
        <authorList>
            <person name="Hosoyama A."/>
            <person name="Uohara A."/>
            <person name="Ohji S."/>
            <person name="Ichikawa N."/>
        </authorList>
    </citation>
    <scope>NUCLEOTIDE SEQUENCE [LARGE SCALE GENOMIC DNA]</scope>
    <source>
        <strain evidence="3 4">NBRC 107716</strain>
    </source>
</reference>
<organism evidence="3 4">
    <name type="scientific">Methylobacterium gnaphalii</name>
    <dbReference type="NCBI Taxonomy" id="1010610"/>
    <lineage>
        <taxon>Bacteria</taxon>
        <taxon>Pseudomonadati</taxon>
        <taxon>Pseudomonadota</taxon>
        <taxon>Alphaproteobacteria</taxon>
        <taxon>Hyphomicrobiales</taxon>
        <taxon>Methylobacteriaceae</taxon>
        <taxon>Methylobacterium</taxon>
    </lineage>
</organism>
<dbReference type="AlphaFoldDB" id="A0A512JQY4"/>
<dbReference type="OrthoDB" id="8450038at2"/>
<dbReference type="EMBL" id="BJZV01000037">
    <property type="protein sequence ID" value="GEP12351.1"/>
    <property type="molecule type" value="Genomic_DNA"/>
</dbReference>
<evidence type="ECO:0000313" key="3">
    <source>
        <dbReference type="EMBL" id="GEP12351.1"/>
    </source>
</evidence>
<keyword evidence="1" id="KW-1133">Transmembrane helix</keyword>
<name>A0A512JQY4_9HYPH</name>
<sequence length="347" mass="35657">MEAEPHRMHGRVGRRDVLRSFRSDQSGVFAVWYALMAVPLLVAAGAGLDMMRAVQLRSELQSAADAAALAGAAVYVSPTASAAAQATAQRYMADSILRLPYAPSITYSATPSPASATAGSVTVTAQASVPNSLMVLFSKATAVAVTSEARSAGYKLNFSLSSFASNAADANSIYWYVVPSDNSVPPASALNLLFSNTGGSTQKDISAVIGTGQKIGFALKNVTGGISGYGRNGYGAAQGSSHFFYSHLTPPSSSAYALQLFNCSLQTTITGKSSSINNGSCALALTPPANGTVNCGQTPGKTITYYWNDMGGTSDDRDYNDAVFNVTCPASGGGSGSGATNSVVLVR</sequence>
<evidence type="ECO:0000256" key="1">
    <source>
        <dbReference type="SAM" id="Phobius"/>
    </source>
</evidence>
<feature type="domain" description="Putative Flp pilus-assembly TadG-like N-terminal" evidence="2">
    <location>
        <begin position="32"/>
        <end position="73"/>
    </location>
</feature>
<feature type="transmembrane region" description="Helical" evidence="1">
    <location>
        <begin position="29"/>
        <end position="48"/>
    </location>
</feature>
<accession>A0A512JQY4</accession>
<evidence type="ECO:0000259" key="2">
    <source>
        <dbReference type="Pfam" id="PF13400"/>
    </source>
</evidence>
<dbReference type="Pfam" id="PF13400">
    <property type="entry name" value="Tad"/>
    <property type="match status" value="1"/>
</dbReference>
<dbReference type="Proteomes" id="UP000321750">
    <property type="component" value="Unassembled WGS sequence"/>
</dbReference>
<gene>
    <name evidence="3" type="ORF">MGN01_41960</name>
</gene>
<keyword evidence="4" id="KW-1185">Reference proteome</keyword>
<dbReference type="InterPro" id="IPR028087">
    <property type="entry name" value="Tad_N"/>
</dbReference>
<comment type="caution">
    <text evidence="3">The sequence shown here is derived from an EMBL/GenBank/DDBJ whole genome shotgun (WGS) entry which is preliminary data.</text>
</comment>
<keyword evidence="1" id="KW-0812">Transmembrane</keyword>
<protein>
    <recommendedName>
        <fullName evidence="2">Putative Flp pilus-assembly TadG-like N-terminal domain-containing protein</fullName>
    </recommendedName>
</protein>